<protein>
    <submittedName>
        <fullName evidence="4">Partitioning defective 6 like protein gamma</fullName>
    </submittedName>
</protein>
<dbReference type="SMART" id="SM00666">
    <property type="entry name" value="PB1"/>
    <property type="match status" value="1"/>
</dbReference>
<feature type="compositionally biased region" description="Polar residues" evidence="1">
    <location>
        <begin position="243"/>
        <end position="258"/>
    </location>
</feature>
<feature type="region of interest" description="Disordered" evidence="1">
    <location>
        <begin position="243"/>
        <end position="281"/>
    </location>
</feature>
<dbReference type="InterPro" id="IPR000270">
    <property type="entry name" value="PB1_dom"/>
</dbReference>
<evidence type="ECO:0000256" key="1">
    <source>
        <dbReference type="SAM" id="MobiDB-lite"/>
    </source>
</evidence>
<dbReference type="PANTHER" id="PTHR14102:SF11">
    <property type="entry name" value="LD29223P"/>
    <property type="match status" value="1"/>
</dbReference>
<dbReference type="EMBL" id="LUCM01001521">
    <property type="protein sequence ID" value="KAA0198745.1"/>
    <property type="molecule type" value="Genomic_DNA"/>
</dbReference>
<feature type="domain" description="PB1" evidence="3">
    <location>
        <begin position="6"/>
        <end position="87"/>
    </location>
</feature>
<evidence type="ECO:0000259" key="2">
    <source>
        <dbReference type="PROSITE" id="PS50106"/>
    </source>
</evidence>
<dbReference type="GO" id="GO:0007098">
    <property type="term" value="P:centrosome cycle"/>
    <property type="evidence" value="ECO:0007669"/>
    <property type="project" value="TreeGrafter"/>
</dbReference>
<reference evidence="4" key="1">
    <citation type="submission" date="2019-05" db="EMBL/GenBank/DDBJ databases">
        <title>Annotation for the trematode Fasciolopsis buski.</title>
        <authorList>
            <person name="Choi Y.-J."/>
        </authorList>
    </citation>
    <scope>NUCLEOTIDE SEQUENCE</scope>
    <source>
        <strain evidence="4">HT</strain>
        <tissue evidence="4">Whole worm</tissue>
    </source>
</reference>
<dbReference type="AlphaFoldDB" id="A0A8E0S8A8"/>
<feature type="region of interest" description="Disordered" evidence="1">
    <location>
        <begin position="294"/>
        <end position="325"/>
    </location>
</feature>
<dbReference type="Proteomes" id="UP000728185">
    <property type="component" value="Unassembled WGS sequence"/>
</dbReference>
<dbReference type="SUPFAM" id="SSF50156">
    <property type="entry name" value="PDZ domain-like"/>
    <property type="match status" value="1"/>
</dbReference>
<comment type="caution">
    <text evidence="4">The sequence shown here is derived from an EMBL/GenBank/DDBJ whole genome shotgun (WGS) entry which is preliminary data.</text>
</comment>
<dbReference type="InterPro" id="IPR051741">
    <property type="entry name" value="PAR6_homolog"/>
</dbReference>
<proteinExistence type="predicted"/>
<dbReference type="Gene3D" id="2.30.42.10">
    <property type="match status" value="1"/>
</dbReference>
<evidence type="ECO:0000313" key="4">
    <source>
        <dbReference type="EMBL" id="KAA0198745.1"/>
    </source>
</evidence>
<organism evidence="4 5">
    <name type="scientific">Fasciolopsis buskii</name>
    <dbReference type="NCBI Taxonomy" id="27845"/>
    <lineage>
        <taxon>Eukaryota</taxon>
        <taxon>Metazoa</taxon>
        <taxon>Spiralia</taxon>
        <taxon>Lophotrochozoa</taxon>
        <taxon>Platyhelminthes</taxon>
        <taxon>Trematoda</taxon>
        <taxon>Digenea</taxon>
        <taxon>Plagiorchiida</taxon>
        <taxon>Echinostomata</taxon>
        <taxon>Echinostomatoidea</taxon>
        <taxon>Fasciolidae</taxon>
        <taxon>Fasciolopsis</taxon>
    </lineage>
</organism>
<dbReference type="InterPro" id="IPR001478">
    <property type="entry name" value="PDZ"/>
</dbReference>
<dbReference type="CDD" id="cd06718">
    <property type="entry name" value="PDZ_Par6-like"/>
    <property type="match status" value="1"/>
</dbReference>
<dbReference type="Pfam" id="PF17820">
    <property type="entry name" value="PDZ_6"/>
    <property type="match status" value="1"/>
</dbReference>
<evidence type="ECO:0000313" key="5">
    <source>
        <dbReference type="Proteomes" id="UP000728185"/>
    </source>
</evidence>
<gene>
    <name evidence="4" type="ORF">FBUS_03506</name>
</gene>
<dbReference type="PROSITE" id="PS50106">
    <property type="entry name" value="PDZ"/>
    <property type="match status" value="1"/>
</dbReference>
<dbReference type="Gene3D" id="3.10.20.90">
    <property type="entry name" value="Phosphatidylinositol 3-kinase Catalytic Subunit, Chain A, domain 1"/>
    <property type="match status" value="1"/>
</dbReference>
<sequence length="350" mass="39137">MTNGGVIEVKSKFDAEFRRFSINPTSTTEFLTFKSLLERVHHLQGIEFVVQYVEPKNADLLPINNDKNYAVALAVSKPILRILLQRKGESYGELYGYKSHKSSRSHKSAASVLRNYGDIDKHKPPDKQISLQNDFHLVSSILDVDIVPRTMRRVRLVRTPNKNFGLYIRNGISEHNTINGYESVPAFFVSRLDRDGIAYSTGLLAENDEIIEVNGIEVFGKTMDQVADMMLANSSNLIITVRPNDQTNCLPPTNQSRSRPADRTYNRPGGTTTLPPPVTDQRPSSLLQIANGQNRTLPASGFPSSTTNHVYSKESVSRTKTTSHTHKGILVHEDDEDETDEDINTGLITL</sequence>
<dbReference type="SMART" id="SM00228">
    <property type="entry name" value="PDZ"/>
    <property type="match status" value="1"/>
</dbReference>
<dbReference type="PROSITE" id="PS51745">
    <property type="entry name" value="PB1"/>
    <property type="match status" value="1"/>
</dbReference>
<accession>A0A8E0S8A8</accession>
<evidence type="ECO:0000259" key="3">
    <source>
        <dbReference type="PROSITE" id="PS51745"/>
    </source>
</evidence>
<dbReference type="InterPro" id="IPR036034">
    <property type="entry name" value="PDZ_sf"/>
</dbReference>
<dbReference type="OrthoDB" id="5868434at2759"/>
<feature type="domain" description="PDZ" evidence="2">
    <location>
        <begin position="153"/>
        <end position="245"/>
    </location>
</feature>
<dbReference type="PANTHER" id="PTHR14102">
    <property type="entry name" value="PAR-6-RELATED"/>
    <property type="match status" value="1"/>
</dbReference>
<name>A0A8E0S8A8_9TREM</name>
<feature type="compositionally biased region" description="Polar residues" evidence="1">
    <location>
        <begin position="294"/>
        <end position="310"/>
    </location>
</feature>
<dbReference type="InterPro" id="IPR053793">
    <property type="entry name" value="PB1-like"/>
</dbReference>
<dbReference type="InterPro" id="IPR041489">
    <property type="entry name" value="PDZ_6"/>
</dbReference>
<keyword evidence="5" id="KW-1185">Reference proteome</keyword>
<dbReference type="Pfam" id="PF00564">
    <property type="entry name" value="PB1"/>
    <property type="match status" value="1"/>
</dbReference>
<dbReference type="SUPFAM" id="SSF54277">
    <property type="entry name" value="CAD &amp; PB1 domains"/>
    <property type="match status" value="1"/>
</dbReference>